<feature type="transmembrane region" description="Helical" evidence="1">
    <location>
        <begin position="68"/>
        <end position="90"/>
    </location>
</feature>
<protein>
    <submittedName>
        <fullName evidence="2">Uncharacterized protein</fullName>
    </submittedName>
</protein>
<dbReference type="OrthoDB" id="5243689at2759"/>
<accession>A0A1J7IVP5</accession>
<evidence type="ECO:0000313" key="3">
    <source>
        <dbReference type="Proteomes" id="UP000182658"/>
    </source>
</evidence>
<dbReference type="STRING" id="1408157.A0A1J7IVP5"/>
<reference evidence="2 3" key="1">
    <citation type="submission" date="2016-10" db="EMBL/GenBank/DDBJ databases">
        <title>Draft genome sequence of Coniochaeta ligniaria NRRL30616, a lignocellulolytic fungus for bioabatement of inhibitors in plant biomass hydrolysates.</title>
        <authorList>
            <consortium name="DOE Joint Genome Institute"/>
            <person name="Jimenez D.J."/>
            <person name="Hector R.E."/>
            <person name="Riley R."/>
            <person name="Sun H."/>
            <person name="Grigoriev I.V."/>
            <person name="Van Elsas J.D."/>
            <person name="Nichols N.N."/>
        </authorList>
    </citation>
    <scope>NUCLEOTIDE SEQUENCE [LARGE SCALE GENOMIC DNA]</scope>
    <source>
        <strain evidence="2 3">NRRL 30616</strain>
    </source>
</reference>
<dbReference type="AlphaFoldDB" id="A0A1J7IVP5"/>
<keyword evidence="3" id="KW-1185">Reference proteome</keyword>
<organism evidence="2 3">
    <name type="scientific">Coniochaeta ligniaria NRRL 30616</name>
    <dbReference type="NCBI Taxonomy" id="1408157"/>
    <lineage>
        <taxon>Eukaryota</taxon>
        <taxon>Fungi</taxon>
        <taxon>Dikarya</taxon>
        <taxon>Ascomycota</taxon>
        <taxon>Pezizomycotina</taxon>
        <taxon>Sordariomycetes</taxon>
        <taxon>Sordariomycetidae</taxon>
        <taxon>Coniochaetales</taxon>
        <taxon>Coniochaetaceae</taxon>
        <taxon>Coniochaeta</taxon>
    </lineage>
</organism>
<dbReference type="InParanoid" id="A0A1J7IVP5"/>
<keyword evidence="1" id="KW-0812">Transmembrane</keyword>
<sequence>MSASQLPNPCDATGKASRARATWAVTALFAEAADGSSTFTMPAINSAIVARDTISQITKRSNWAGREAGVIVVFCIVFVVAVGLSGLFISKKLAARKAARVEK</sequence>
<keyword evidence="1" id="KW-0472">Membrane</keyword>
<keyword evidence="1" id="KW-1133">Transmembrane helix</keyword>
<name>A0A1J7IVP5_9PEZI</name>
<dbReference type="EMBL" id="KV875095">
    <property type="protein sequence ID" value="OIW31558.1"/>
    <property type="molecule type" value="Genomic_DNA"/>
</dbReference>
<proteinExistence type="predicted"/>
<gene>
    <name evidence="2" type="ORF">CONLIGDRAFT_712054</name>
</gene>
<evidence type="ECO:0000256" key="1">
    <source>
        <dbReference type="SAM" id="Phobius"/>
    </source>
</evidence>
<evidence type="ECO:0000313" key="2">
    <source>
        <dbReference type="EMBL" id="OIW31558.1"/>
    </source>
</evidence>
<dbReference type="Proteomes" id="UP000182658">
    <property type="component" value="Unassembled WGS sequence"/>
</dbReference>